<accession>A0A142ERI2</accession>
<gene>
    <name evidence="3" type="ORF">AO498_14885</name>
</gene>
<dbReference type="Pfam" id="PF00535">
    <property type="entry name" value="Glycos_transf_2"/>
    <property type="match status" value="1"/>
</dbReference>
<dbReference type="InterPro" id="IPR001173">
    <property type="entry name" value="Glyco_trans_2-like"/>
</dbReference>
<name>A0A142ERI2_9BACT</name>
<dbReference type="EMBL" id="CP012836">
    <property type="protein sequence ID" value="AMQ57737.1"/>
    <property type="molecule type" value="Genomic_DNA"/>
</dbReference>
<dbReference type="STRING" id="1727163.AO498_14885"/>
<dbReference type="Proteomes" id="UP000073816">
    <property type="component" value="Chromosome"/>
</dbReference>
<keyword evidence="1" id="KW-0472">Membrane</keyword>
<keyword evidence="1" id="KW-1133">Transmembrane helix</keyword>
<proteinExistence type="predicted"/>
<evidence type="ECO:0000259" key="2">
    <source>
        <dbReference type="Pfam" id="PF00535"/>
    </source>
</evidence>
<reference evidence="3 4" key="2">
    <citation type="journal article" date="2016" name="Genome Announc.">
        <title>Complete Genome Sequence of Algoriphagus sp. Strain M8-2, Isolated from a Brackish Lake.</title>
        <authorList>
            <person name="Muraguchi Y."/>
            <person name="Kushimoto K."/>
            <person name="Ohtsubo Y."/>
            <person name="Suzuki T."/>
            <person name="Dohra H."/>
            <person name="Kimbara K."/>
            <person name="Shintani M."/>
        </authorList>
    </citation>
    <scope>NUCLEOTIDE SEQUENCE [LARGE SCALE GENOMIC DNA]</scope>
    <source>
        <strain evidence="3 4">M8-2</strain>
    </source>
</reference>
<dbReference type="PATRIC" id="fig|1727163.4.peg.3125"/>
<dbReference type="OrthoDB" id="153025at2"/>
<dbReference type="SUPFAM" id="SSF53448">
    <property type="entry name" value="Nucleotide-diphospho-sugar transferases"/>
    <property type="match status" value="1"/>
</dbReference>
<dbReference type="KEGG" id="alm:AO498_14885"/>
<feature type="domain" description="Glycosyltransferase 2-like" evidence="2">
    <location>
        <begin position="95"/>
        <end position="144"/>
    </location>
</feature>
<organism evidence="3 4">
    <name type="scientific">Algoriphagus sanaruensis</name>
    <dbReference type="NCBI Taxonomy" id="1727163"/>
    <lineage>
        <taxon>Bacteria</taxon>
        <taxon>Pseudomonadati</taxon>
        <taxon>Bacteroidota</taxon>
        <taxon>Cytophagia</taxon>
        <taxon>Cytophagales</taxon>
        <taxon>Cyclobacteriaceae</taxon>
        <taxon>Algoriphagus</taxon>
    </lineage>
</organism>
<evidence type="ECO:0000313" key="4">
    <source>
        <dbReference type="Proteomes" id="UP000073816"/>
    </source>
</evidence>
<dbReference type="RefSeq" id="WP_067549416.1">
    <property type="nucleotide sequence ID" value="NZ_CP012836.1"/>
</dbReference>
<protein>
    <recommendedName>
        <fullName evidence="2">Glycosyltransferase 2-like domain-containing protein</fullName>
    </recommendedName>
</protein>
<dbReference type="AlphaFoldDB" id="A0A142ERI2"/>
<keyword evidence="4" id="KW-1185">Reference proteome</keyword>
<evidence type="ECO:0000256" key="1">
    <source>
        <dbReference type="SAM" id="Phobius"/>
    </source>
</evidence>
<evidence type="ECO:0000313" key="3">
    <source>
        <dbReference type="EMBL" id="AMQ57737.1"/>
    </source>
</evidence>
<sequence length="327" mass="37628">MKITYQTQMVVSIILEWENAILSELDRTEALLQQVFQQTQSRFEKFEVLILHNEAQVSQLFIWDFLKKAIPGFLEAVNLNFQVVDLKGAHYFELKNKGAELASGEVLIFLDSDIIPQENWLSLILEAHDDYPNALISGHSYIDYSTLVGKAFALAWFFPLPSDQSDVLPVDLIFSNNFLAPRTLMLENPYPLLRHGITRGADVILWKRLISKGVPLYVHHGAKASHPSPNGIQHIVTRALAEGRDEYRKFLEPEFLVAKPLQKFLRLGLFRSKKVLRSNFKNGNQVELKWYEMPVTISLMLFYYQLYLLGGILAALFPKFTQSKWQI</sequence>
<dbReference type="InterPro" id="IPR029044">
    <property type="entry name" value="Nucleotide-diphossugar_trans"/>
</dbReference>
<dbReference type="Gene3D" id="3.90.550.10">
    <property type="entry name" value="Spore Coat Polysaccharide Biosynthesis Protein SpsA, Chain A"/>
    <property type="match status" value="1"/>
</dbReference>
<keyword evidence="1" id="KW-0812">Transmembrane</keyword>
<feature type="transmembrane region" description="Helical" evidence="1">
    <location>
        <begin position="295"/>
        <end position="317"/>
    </location>
</feature>
<reference evidence="4" key="1">
    <citation type="submission" date="2015-09" db="EMBL/GenBank/DDBJ databases">
        <title>Complete sequence of Algoriphagus sp. M8-2.</title>
        <authorList>
            <person name="Shintani M."/>
        </authorList>
    </citation>
    <scope>NUCLEOTIDE SEQUENCE [LARGE SCALE GENOMIC DNA]</scope>
    <source>
        <strain evidence="4">M8-2</strain>
    </source>
</reference>